<evidence type="ECO:0000313" key="2">
    <source>
        <dbReference type="EMBL" id="EDO56193.1"/>
    </source>
</evidence>
<reference evidence="2" key="2">
    <citation type="submission" date="2013-11" db="EMBL/GenBank/DDBJ databases">
        <title>Draft genome sequence of Bacteroides uniformis (ATCC 8492).</title>
        <authorList>
            <person name="Sudarsanam P."/>
            <person name="Ley R."/>
            <person name="Guruge J."/>
            <person name="Turnbaugh P.J."/>
            <person name="Mahowald M."/>
            <person name="Liep D."/>
            <person name="Gordon J."/>
        </authorList>
    </citation>
    <scope>NUCLEOTIDE SEQUENCE</scope>
    <source>
        <strain evidence="2">ATCC 8492</strain>
    </source>
</reference>
<proteinExistence type="predicted"/>
<keyword evidence="1" id="KW-0472">Membrane</keyword>
<keyword evidence="1" id="KW-0812">Transmembrane</keyword>
<sequence>MLLFSFVSIFSILYCLLIIIYTSVLEYGLYSSSSLMN</sequence>
<dbReference type="EMBL" id="AAYH02000029">
    <property type="protein sequence ID" value="EDO56193.1"/>
    <property type="molecule type" value="Genomic_DNA"/>
</dbReference>
<evidence type="ECO:0008006" key="4">
    <source>
        <dbReference type="Google" id="ProtNLM"/>
    </source>
</evidence>
<protein>
    <recommendedName>
        <fullName evidence="4">NADH dehydrogenase subunit 4L</fullName>
    </recommendedName>
</protein>
<accession>A0ABC9NHN2</accession>
<dbReference type="AlphaFoldDB" id="A0ABC9NHN2"/>
<dbReference type="Proteomes" id="UP000004110">
    <property type="component" value="Unassembled WGS sequence"/>
</dbReference>
<feature type="transmembrane region" description="Helical" evidence="1">
    <location>
        <begin position="6"/>
        <end position="30"/>
    </location>
</feature>
<keyword evidence="3" id="KW-1185">Reference proteome</keyword>
<organism evidence="2 3">
    <name type="scientific">Bacteroides uniformis (strain ATCC 8492 / DSM 6597 / CCUG 4942 / CIP 103695 / JCM 5828 / KCTC 5204 / NCTC 13054 / VPI 0061)</name>
    <dbReference type="NCBI Taxonomy" id="411479"/>
    <lineage>
        <taxon>Bacteria</taxon>
        <taxon>Pseudomonadati</taxon>
        <taxon>Bacteroidota</taxon>
        <taxon>Bacteroidia</taxon>
        <taxon>Bacteroidales</taxon>
        <taxon>Bacteroidaceae</taxon>
        <taxon>Bacteroides</taxon>
    </lineage>
</organism>
<gene>
    <name evidence="2" type="ORF">BACUNI_00132</name>
</gene>
<name>A0ABC9NHN2_BACUC</name>
<evidence type="ECO:0000313" key="3">
    <source>
        <dbReference type="Proteomes" id="UP000004110"/>
    </source>
</evidence>
<keyword evidence="1" id="KW-1133">Transmembrane helix</keyword>
<reference evidence="2" key="1">
    <citation type="submission" date="2007-06" db="EMBL/GenBank/DDBJ databases">
        <authorList>
            <person name="Fulton L."/>
            <person name="Clifton S."/>
            <person name="Fulton B."/>
            <person name="Xu J."/>
            <person name="Minx P."/>
            <person name="Pepin K.H."/>
            <person name="Johnson M."/>
            <person name="Thiruvilangam P."/>
            <person name="Bhonagiri V."/>
            <person name="Nash W.E."/>
            <person name="Mardis E.R."/>
            <person name="Wilson R.K."/>
        </authorList>
    </citation>
    <scope>NUCLEOTIDE SEQUENCE [LARGE SCALE GENOMIC DNA]</scope>
    <source>
        <strain evidence="2">ATCC 8492</strain>
    </source>
</reference>
<comment type="caution">
    <text evidence="2">The sequence shown here is derived from an EMBL/GenBank/DDBJ whole genome shotgun (WGS) entry which is preliminary data.</text>
</comment>
<evidence type="ECO:0000256" key="1">
    <source>
        <dbReference type="SAM" id="Phobius"/>
    </source>
</evidence>